<evidence type="ECO:0000256" key="8">
    <source>
        <dbReference type="SAM" id="SignalP"/>
    </source>
</evidence>
<feature type="chain" id="PRO_5040733114" evidence="8">
    <location>
        <begin position="16"/>
        <end position="208"/>
    </location>
</feature>
<sequence length="208" mass="23152">MLFKLTFCLLATASAFVVPPVPNTGLSTTEMHAETTEKYNVFEDSKFVGNSDFRGKRFDFDPLNLAAAYPPFVPFFREAELRHGRTAMLAVLGFVATDFMRLPGEMYSFDSIPKTIDIHDALLKTGPMYQLLLWIGLWDVLVTAPSIKALGEGFREPGDFGWRWFAPESKEGFDVKRDAELKNGRLAMIAVGGIATQSIVTGHGFPYV</sequence>
<dbReference type="Pfam" id="PF00504">
    <property type="entry name" value="Chloroa_b-bind"/>
    <property type="match status" value="1"/>
</dbReference>
<evidence type="ECO:0000256" key="1">
    <source>
        <dbReference type="ARBA" id="ARBA00004022"/>
    </source>
</evidence>
<evidence type="ECO:0000256" key="2">
    <source>
        <dbReference type="ARBA" id="ARBA00004229"/>
    </source>
</evidence>
<evidence type="ECO:0000256" key="7">
    <source>
        <dbReference type="PIRSR" id="PIRSR601344-1"/>
    </source>
</evidence>
<feature type="binding site" evidence="7">
    <location>
        <position position="185"/>
    </location>
    <ligand>
        <name>chlorophyll b</name>
        <dbReference type="ChEBI" id="CHEBI:61721"/>
        <label>2</label>
    </ligand>
</feature>
<dbReference type="AlphaFoldDB" id="A0A9W7GKQ0"/>
<dbReference type="OrthoDB" id="423598at2759"/>
<reference evidence="10" key="1">
    <citation type="journal article" date="2023" name="Commun. Biol.">
        <title>Genome analysis of Parmales, the sister group of diatoms, reveals the evolutionary specialization of diatoms from phago-mixotrophs to photoautotrophs.</title>
        <authorList>
            <person name="Ban H."/>
            <person name="Sato S."/>
            <person name="Yoshikawa S."/>
            <person name="Yamada K."/>
            <person name="Nakamura Y."/>
            <person name="Ichinomiya M."/>
            <person name="Sato N."/>
            <person name="Blanc-Mathieu R."/>
            <person name="Endo H."/>
            <person name="Kuwata A."/>
            <person name="Ogata H."/>
        </authorList>
    </citation>
    <scope>NUCLEOTIDE SEQUENCE [LARGE SCALE GENOMIC DNA]</scope>
</reference>
<evidence type="ECO:0000256" key="6">
    <source>
        <dbReference type="ARBA" id="ARBA00022640"/>
    </source>
</evidence>
<feature type="binding site" evidence="7">
    <location>
        <position position="180"/>
    </location>
    <ligand>
        <name>chlorophyll a</name>
        <dbReference type="ChEBI" id="CHEBI:58416"/>
        <label>1</label>
    </ligand>
</feature>
<evidence type="ECO:0000256" key="5">
    <source>
        <dbReference type="ARBA" id="ARBA00022531"/>
    </source>
</evidence>
<dbReference type="EMBL" id="BRYA01000265">
    <property type="protein sequence ID" value="GMI45798.1"/>
    <property type="molecule type" value="Genomic_DNA"/>
</dbReference>
<gene>
    <name evidence="9" type="ORF">TrCOL_g10945</name>
</gene>
<organism evidence="9 10">
    <name type="scientific">Triparma columacea</name>
    <dbReference type="NCBI Taxonomy" id="722753"/>
    <lineage>
        <taxon>Eukaryota</taxon>
        <taxon>Sar</taxon>
        <taxon>Stramenopiles</taxon>
        <taxon>Ochrophyta</taxon>
        <taxon>Bolidophyceae</taxon>
        <taxon>Parmales</taxon>
        <taxon>Triparmaceae</taxon>
        <taxon>Triparma</taxon>
    </lineage>
</organism>
<dbReference type="GO" id="GO:0009765">
    <property type="term" value="P:photosynthesis, light harvesting"/>
    <property type="evidence" value="ECO:0007669"/>
    <property type="project" value="InterPro"/>
</dbReference>
<feature type="binding site" evidence="7">
    <location>
        <position position="183"/>
    </location>
    <ligand>
        <name>chlorophyll a</name>
        <dbReference type="ChEBI" id="CHEBI:58416"/>
        <label>1</label>
    </ligand>
</feature>
<dbReference type="GO" id="GO:0016168">
    <property type="term" value="F:chlorophyll binding"/>
    <property type="evidence" value="ECO:0007669"/>
    <property type="project" value="UniProtKB-KW"/>
</dbReference>
<comment type="caution">
    <text evidence="9">The sequence shown here is derived from an EMBL/GenBank/DDBJ whole genome shotgun (WGS) entry which is preliminary data.</text>
</comment>
<evidence type="ECO:0000313" key="10">
    <source>
        <dbReference type="Proteomes" id="UP001165065"/>
    </source>
</evidence>
<feature type="binding site" description="axial binding residue" evidence="7">
    <location>
        <position position="85"/>
    </location>
    <ligand>
        <name>chlorophyll b</name>
        <dbReference type="ChEBI" id="CHEBI:61721"/>
        <label>1</label>
    </ligand>
    <ligandPart>
        <name>Mg</name>
        <dbReference type="ChEBI" id="CHEBI:25107"/>
    </ligandPart>
</feature>
<keyword evidence="8" id="KW-0732">Signal</keyword>
<comment type="function">
    <text evidence="1">The light-harvesting complex (LHC) functions as a light receptor, it captures and delivers excitation energy to photosystems with which it is closely associated. Energy is transferred from the carotenoid and chlorophyll C (or B) to chlorophyll A and the photosynthetic reaction centers where it is used to synthesize ATP and reducing power.</text>
</comment>
<proteinExistence type="inferred from homology"/>
<evidence type="ECO:0000256" key="4">
    <source>
        <dbReference type="ARBA" id="ARBA00022528"/>
    </source>
</evidence>
<dbReference type="Gene3D" id="1.10.3460.10">
    <property type="entry name" value="Chlorophyll a/b binding protein domain"/>
    <property type="match status" value="1"/>
</dbReference>
<dbReference type="InterPro" id="IPR001344">
    <property type="entry name" value="Chloro_AB-bd_pln"/>
</dbReference>
<keyword evidence="10" id="KW-1185">Reference proteome</keyword>
<comment type="similarity">
    <text evidence="3">Belongs to the fucoxanthin chlorophyll protein family.</text>
</comment>
<feature type="binding site" evidence="7">
    <location>
        <position position="150"/>
    </location>
    <ligand>
        <name>chlorophyll a</name>
        <dbReference type="ChEBI" id="CHEBI:58416"/>
        <label>3</label>
    </ligand>
</feature>
<dbReference type="Proteomes" id="UP001165065">
    <property type="component" value="Unassembled WGS sequence"/>
</dbReference>
<dbReference type="InterPro" id="IPR022796">
    <property type="entry name" value="Chloroa_b-bind"/>
</dbReference>
<keyword evidence="7" id="KW-0157">Chromophore</keyword>
<name>A0A9W7GKQ0_9STRA</name>
<keyword evidence="7" id="KW-0148">Chlorophyll</keyword>
<keyword evidence="4" id="KW-0150">Chloroplast</keyword>
<comment type="subcellular location">
    <subcellularLocation>
        <location evidence="2">Plastid</location>
        <location evidence="2">Chloroplast</location>
    </subcellularLocation>
</comment>
<dbReference type="GO" id="GO:0009507">
    <property type="term" value="C:chloroplast"/>
    <property type="evidence" value="ECO:0007669"/>
    <property type="project" value="UniProtKB-SubCell"/>
</dbReference>
<keyword evidence="6" id="KW-0934">Plastid</keyword>
<feature type="binding site" evidence="7">
    <location>
        <position position="83"/>
    </location>
    <ligand>
        <name>chlorophyll a</name>
        <dbReference type="ChEBI" id="CHEBI:58416"/>
        <label>1</label>
    </ligand>
</feature>
<keyword evidence="5" id="KW-0602">Photosynthesis</keyword>
<protein>
    <submittedName>
        <fullName evidence="9">Uncharacterized protein</fullName>
    </submittedName>
</protein>
<accession>A0A9W7GKQ0</accession>
<evidence type="ECO:0000256" key="3">
    <source>
        <dbReference type="ARBA" id="ARBA00005933"/>
    </source>
</evidence>
<feature type="binding site" evidence="7">
    <location>
        <position position="197"/>
    </location>
    <ligand>
        <name>chlorophyll a</name>
        <dbReference type="ChEBI" id="CHEBI:58416"/>
        <label>1</label>
    </ligand>
</feature>
<feature type="signal peptide" evidence="8">
    <location>
        <begin position="1"/>
        <end position="15"/>
    </location>
</feature>
<dbReference type="PANTHER" id="PTHR21649">
    <property type="entry name" value="CHLOROPHYLL A/B BINDING PROTEIN"/>
    <property type="match status" value="1"/>
</dbReference>
<feature type="binding site" evidence="7">
    <location>
        <position position="80"/>
    </location>
    <ligand>
        <name>chlorophyll a</name>
        <dbReference type="ChEBI" id="CHEBI:58416"/>
        <label>1</label>
    </ligand>
</feature>
<dbReference type="SUPFAM" id="SSF103511">
    <property type="entry name" value="Chlorophyll a-b binding protein"/>
    <property type="match status" value="1"/>
</dbReference>
<dbReference type="GO" id="GO:0016020">
    <property type="term" value="C:membrane"/>
    <property type="evidence" value="ECO:0007669"/>
    <property type="project" value="InterPro"/>
</dbReference>
<evidence type="ECO:0000313" key="9">
    <source>
        <dbReference type="EMBL" id="GMI45798.1"/>
    </source>
</evidence>